<keyword evidence="8" id="KW-0732">Signal</keyword>
<dbReference type="GO" id="GO:0098609">
    <property type="term" value="P:cell-cell adhesion"/>
    <property type="evidence" value="ECO:0007669"/>
    <property type="project" value="TreeGrafter"/>
</dbReference>
<name>A0A9Q0YSL1_HOLLE</name>
<dbReference type="GO" id="GO:0005886">
    <property type="term" value="C:plasma membrane"/>
    <property type="evidence" value="ECO:0007669"/>
    <property type="project" value="TreeGrafter"/>
</dbReference>
<protein>
    <recommendedName>
        <fullName evidence="9">Ig-like domain-containing protein</fullName>
    </recommendedName>
</protein>
<keyword evidence="4" id="KW-0325">Glycoprotein</keyword>
<evidence type="ECO:0000259" key="9">
    <source>
        <dbReference type="PROSITE" id="PS50835"/>
    </source>
</evidence>
<keyword evidence="7" id="KW-0812">Transmembrane</keyword>
<evidence type="ECO:0000256" key="4">
    <source>
        <dbReference type="ARBA" id="ARBA00023180"/>
    </source>
</evidence>
<sequence length="521" mass="57285">MASLGRLLVNFLLFLFTSLATGSSQYLLKPFPVRGPEGHSVTIYCQVNTSYTNRRVYWALPNNEGAIGPNINTNGNYERHQFVGNPLDGFYNLQISAVTEHDEGNYSCIFSNDGSSPGGTFTLEAVTFLDVTDGNTVSSTSLSCEDTDDPPVFEDNSPLIDFSCTAEGGIPLADGQELNWYMQLRNNSVIKVPSVTTVDPSGLGSVTATINGDEFPLTGHNDNSFLVCSVGPLTSNLQFCDTPSGATSVGNDDLRIRVLYKPLVQFLPSSIEVGMFEQFEVDLKCLADSNPPLMGYPTLEFGDISDVGMVETGNDSLVEGRLFSRVRLTVTRGDIGREINCTATNVKGTTTISIKIESLGGLPVWLICAIIFAGGLLAFFILVLCLCLICRCDLEQEGKRRERRRRTFRDSKVNGVHALENDDDFRDLDLRAYDNPHAMMPDSPHDSDDGSEGMVNDFKIEEPGETHHVQITSDQEFDDDDDEDPPKKQDYLHVTIADDTAGEEMELDELSRDRSPSLNEL</sequence>
<evidence type="ECO:0000313" key="11">
    <source>
        <dbReference type="Proteomes" id="UP001152320"/>
    </source>
</evidence>
<dbReference type="PROSITE" id="PS50835">
    <property type="entry name" value="IG_LIKE"/>
    <property type="match status" value="1"/>
</dbReference>
<dbReference type="PANTHER" id="PTHR11640:SF164">
    <property type="entry name" value="MAM DOMAIN-CONTAINING GLYCOSYLPHOSPHATIDYLINOSITOL ANCHOR PROTEIN 1"/>
    <property type="match status" value="1"/>
</dbReference>
<feature type="transmembrane region" description="Helical" evidence="7">
    <location>
        <begin position="364"/>
        <end position="394"/>
    </location>
</feature>
<keyword evidence="3" id="KW-1015">Disulfide bond</keyword>
<dbReference type="InterPro" id="IPR013783">
    <property type="entry name" value="Ig-like_fold"/>
</dbReference>
<dbReference type="OrthoDB" id="6413693at2759"/>
<keyword evidence="7" id="KW-1133">Transmembrane helix</keyword>
<reference evidence="10" key="1">
    <citation type="submission" date="2021-10" db="EMBL/GenBank/DDBJ databases">
        <title>Tropical sea cucumber genome reveals ecological adaptation and Cuvierian tubules defense mechanism.</title>
        <authorList>
            <person name="Chen T."/>
        </authorList>
    </citation>
    <scope>NUCLEOTIDE SEQUENCE</scope>
    <source>
        <strain evidence="10">Nanhai2018</strain>
        <tissue evidence="10">Muscle</tissue>
    </source>
</reference>
<evidence type="ECO:0000256" key="2">
    <source>
        <dbReference type="ARBA" id="ARBA00023136"/>
    </source>
</evidence>
<feature type="region of interest" description="Disordered" evidence="6">
    <location>
        <begin position="435"/>
        <end position="521"/>
    </location>
</feature>
<evidence type="ECO:0000256" key="6">
    <source>
        <dbReference type="SAM" id="MobiDB-lite"/>
    </source>
</evidence>
<dbReference type="EMBL" id="JAIZAY010000016">
    <property type="protein sequence ID" value="KAJ8026865.1"/>
    <property type="molecule type" value="Genomic_DNA"/>
</dbReference>
<evidence type="ECO:0000313" key="10">
    <source>
        <dbReference type="EMBL" id="KAJ8026865.1"/>
    </source>
</evidence>
<dbReference type="InterPro" id="IPR051275">
    <property type="entry name" value="Cell_adhesion_signaling"/>
</dbReference>
<dbReference type="GO" id="GO:0005911">
    <property type="term" value="C:cell-cell junction"/>
    <property type="evidence" value="ECO:0007669"/>
    <property type="project" value="TreeGrafter"/>
</dbReference>
<feature type="signal peptide" evidence="8">
    <location>
        <begin position="1"/>
        <end position="22"/>
    </location>
</feature>
<dbReference type="InterPro" id="IPR003599">
    <property type="entry name" value="Ig_sub"/>
</dbReference>
<dbReference type="SUPFAM" id="SSF48726">
    <property type="entry name" value="Immunoglobulin"/>
    <property type="match status" value="1"/>
</dbReference>
<organism evidence="10 11">
    <name type="scientific">Holothuria leucospilota</name>
    <name type="common">Black long sea cucumber</name>
    <name type="synonym">Mertensiothuria leucospilota</name>
    <dbReference type="NCBI Taxonomy" id="206669"/>
    <lineage>
        <taxon>Eukaryota</taxon>
        <taxon>Metazoa</taxon>
        <taxon>Echinodermata</taxon>
        <taxon>Eleutherozoa</taxon>
        <taxon>Echinozoa</taxon>
        <taxon>Holothuroidea</taxon>
        <taxon>Aspidochirotacea</taxon>
        <taxon>Aspidochirotida</taxon>
        <taxon>Holothuriidae</taxon>
        <taxon>Holothuria</taxon>
    </lineage>
</organism>
<dbReference type="InterPro" id="IPR007110">
    <property type="entry name" value="Ig-like_dom"/>
</dbReference>
<dbReference type="Gene3D" id="2.60.40.10">
    <property type="entry name" value="Immunoglobulins"/>
    <property type="match status" value="1"/>
</dbReference>
<dbReference type="Pfam" id="PF13927">
    <property type="entry name" value="Ig_3"/>
    <property type="match status" value="1"/>
</dbReference>
<keyword evidence="11" id="KW-1185">Reference proteome</keyword>
<evidence type="ECO:0000256" key="7">
    <source>
        <dbReference type="SAM" id="Phobius"/>
    </source>
</evidence>
<evidence type="ECO:0000256" key="1">
    <source>
        <dbReference type="ARBA" id="ARBA00004479"/>
    </source>
</evidence>
<dbReference type="AlphaFoldDB" id="A0A9Q0YSL1"/>
<evidence type="ECO:0000256" key="3">
    <source>
        <dbReference type="ARBA" id="ARBA00023157"/>
    </source>
</evidence>
<accession>A0A9Q0YSL1</accession>
<evidence type="ECO:0000256" key="8">
    <source>
        <dbReference type="SAM" id="SignalP"/>
    </source>
</evidence>
<dbReference type="InterPro" id="IPR036179">
    <property type="entry name" value="Ig-like_dom_sf"/>
</dbReference>
<proteinExistence type="predicted"/>
<keyword evidence="2 7" id="KW-0472">Membrane</keyword>
<dbReference type="GO" id="GO:0050839">
    <property type="term" value="F:cell adhesion molecule binding"/>
    <property type="evidence" value="ECO:0007669"/>
    <property type="project" value="TreeGrafter"/>
</dbReference>
<dbReference type="PANTHER" id="PTHR11640">
    <property type="entry name" value="NEPHRIN"/>
    <property type="match status" value="1"/>
</dbReference>
<dbReference type="Proteomes" id="UP001152320">
    <property type="component" value="Chromosome 16"/>
</dbReference>
<evidence type="ECO:0000256" key="5">
    <source>
        <dbReference type="ARBA" id="ARBA00023319"/>
    </source>
</evidence>
<comment type="subcellular location">
    <subcellularLocation>
        <location evidence="1">Membrane</location>
        <topology evidence="1">Single-pass type I membrane protein</topology>
    </subcellularLocation>
</comment>
<comment type="caution">
    <text evidence="10">The sequence shown here is derived from an EMBL/GenBank/DDBJ whole genome shotgun (WGS) entry which is preliminary data.</text>
</comment>
<dbReference type="SMART" id="SM00409">
    <property type="entry name" value="IG"/>
    <property type="match status" value="1"/>
</dbReference>
<gene>
    <name evidence="10" type="ORF">HOLleu_31821</name>
</gene>
<feature type="domain" description="Ig-like" evidence="9">
    <location>
        <begin position="37"/>
        <end position="127"/>
    </location>
</feature>
<keyword evidence="5" id="KW-0393">Immunoglobulin domain</keyword>
<feature type="compositionally biased region" description="Acidic residues" evidence="6">
    <location>
        <begin position="475"/>
        <end position="484"/>
    </location>
</feature>
<feature type="compositionally biased region" description="Basic and acidic residues" evidence="6">
    <location>
        <begin position="458"/>
        <end position="468"/>
    </location>
</feature>
<feature type="chain" id="PRO_5040278554" description="Ig-like domain-containing protein" evidence="8">
    <location>
        <begin position="23"/>
        <end position="521"/>
    </location>
</feature>